<protein>
    <recommendedName>
        <fullName evidence="4">Chromate transporter</fullName>
    </recommendedName>
</protein>
<proteinExistence type="predicted"/>
<gene>
    <name evidence="2" type="ORF">WKI71_44255</name>
</gene>
<dbReference type="Proteomes" id="UP001376459">
    <property type="component" value="Unassembled WGS sequence"/>
</dbReference>
<feature type="transmembrane region" description="Helical" evidence="1">
    <location>
        <begin position="153"/>
        <end position="176"/>
    </location>
</feature>
<evidence type="ECO:0000313" key="3">
    <source>
        <dbReference type="Proteomes" id="UP001376459"/>
    </source>
</evidence>
<name>A0ABU8UWU9_9ACTN</name>
<evidence type="ECO:0000313" key="2">
    <source>
        <dbReference type="EMBL" id="MEJ8672836.1"/>
    </source>
</evidence>
<accession>A0ABU8UWU9</accession>
<keyword evidence="1" id="KW-0472">Membrane</keyword>
<evidence type="ECO:0000256" key="1">
    <source>
        <dbReference type="SAM" id="Phobius"/>
    </source>
</evidence>
<feature type="transmembrane region" description="Helical" evidence="1">
    <location>
        <begin position="99"/>
        <end position="119"/>
    </location>
</feature>
<dbReference type="EMBL" id="JBBKAK010000001">
    <property type="protein sequence ID" value="MEJ8672836.1"/>
    <property type="molecule type" value="Genomic_DNA"/>
</dbReference>
<sequence length="178" mass="19165">MDSAERASGPAYLGHAAREFRAARDEAPSAWLVSEGFEPRNWMVFLTVLLGWHADGFAGVGWGLSAAVFTAVLPTVFLRFGERRNYWGDRKVRRRQDRVVAAPGVLASVIVGTVLLFVLGAPSEVSALVAAMLAVLLALLVITFSWKVSVHSAVAAGAIAILMSVFGPGLACRFHWSR</sequence>
<reference evidence="2 3" key="1">
    <citation type="submission" date="2024-03" db="EMBL/GenBank/DDBJ databases">
        <title>Novel Streptomyces species of biotechnological and ecological value are a feature of Machair soil.</title>
        <authorList>
            <person name="Prole J.R."/>
            <person name="Goodfellow M."/>
            <person name="Allenby N."/>
            <person name="Ward A.C."/>
        </authorList>
    </citation>
    <scope>NUCLEOTIDE SEQUENCE [LARGE SCALE GENOMIC DNA]</scope>
    <source>
        <strain evidence="2 3">MS1.AVA.1</strain>
    </source>
</reference>
<feature type="transmembrane region" description="Helical" evidence="1">
    <location>
        <begin position="56"/>
        <end position="78"/>
    </location>
</feature>
<comment type="caution">
    <text evidence="2">The sequence shown here is derived from an EMBL/GenBank/DDBJ whole genome shotgun (WGS) entry which is preliminary data.</text>
</comment>
<keyword evidence="1" id="KW-1133">Transmembrane helix</keyword>
<organism evidence="2 3">
    <name type="scientific">Streptomyces machairae</name>
    <dbReference type="NCBI Taxonomy" id="3134109"/>
    <lineage>
        <taxon>Bacteria</taxon>
        <taxon>Bacillati</taxon>
        <taxon>Actinomycetota</taxon>
        <taxon>Actinomycetes</taxon>
        <taxon>Kitasatosporales</taxon>
        <taxon>Streptomycetaceae</taxon>
        <taxon>Streptomyces</taxon>
    </lineage>
</organism>
<feature type="transmembrane region" description="Helical" evidence="1">
    <location>
        <begin position="125"/>
        <end position="146"/>
    </location>
</feature>
<keyword evidence="1" id="KW-0812">Transmembrane</keyword>
<keyword evidence="3" id="KW-1185">Reference proteome</keyword>
<evidence type="ECO:0008006" key="4">
    <source>
        <dbReference type="Google" id="ProtNLM"/>
    </source>
</evidence>